<evidence type="ECO:0000313" key="2">
    <source>
        <dbReference type="Proteomes" id="UP001529510"/>
    </source>
</evidence>
<dbReference type="EMBL" id="JAMKFB020000016">
    <property type="protein sequence ID" value="KAL0172422.1"/>
    <property type="molecule type" value="Genomic_DNA"/>
</dbReference>
<keyword evidence="2" id="KW-1185">Reference proteome</keyword>
<evidence type="ECO:0000313" key="1">
    <source>
        <dbReference type="EMBL" id="KAL0172422.1"/>
    </source>
</evidence>
<protein>
    <submittedName>
        <fullName evidence="1">Uncharacterized protein</fullName>
    </submittedName>
</protein>
<dbReference type="AlphaFoldDB" id="A0ABD0PF58"/>
<proteinExistence type="predicted"/>
<reference evidence="1 2" key="1">
    <citation type="submission" date="2024-05" db="EMBL/GenBank/DDBJ databases">
        <title>Genome sequencing and assembly of Indian major carp, Cirrhinus mrigala (Hamilton, 1822).</title>
        <authorList>
            <person name="Mohindra V."/>
            <person name="Chowdhury L.M."/>
            <person name="Lal K."/>
            <person name="Jena J.K."/>
        </authorList>
    </citation>
    <scope>NUCLEOTIDE SEQUENCE [LARGE SCALE GENOMIC DNA]</scope>
    <source>
        <strain evidence="1">CM1030</strain>
        <tissue evidence="1">Blood</tissue>
    </source>
</reference>
<gene>
    <name evidence="1" type="ORF">M9458_032733</name>
</gene>
<organism evidence="1 2">
    <name type="scientific">Cirrhinus mrigala</name>
    <name type="common">Mrigala</name>
    <dbReference type="NCBI Taxonomy" id="683832"/>
    <lineage>
        <taxon>Eukaryota</taxon>
        <taxon>Metazoa</taxon>
        <taxon>Chordata</taxon>
        <taxon>Craniata</taxon>
        <taxon>Vertebrata</taxon>
        <taxon>Euteleostomi</taxon>
        <taxon>Actinopterygii</taxon>
        <taxon>Neopterygii</taxon>
        <taxon>Teleostei</taxon>
        <taxon>Ostariophysi</taxon>
        <taxon>Cypriniformes</taxon>
        <taxon>Cyprinidae</taxon>
        <taxon>Labeoninae</taxon>
        <taxon>Labeonini</taxon>
        <taxon>Cirrhinus</taxon>
    </lineage>
</organism>
<accession>A0ABD0PF58</accession>
<sequence length="51" mass="5585">SCTSGQTWRSALSLSTRRGQRSWTSLCPSWRRASASWSLAVTGPSLPLLFS</sequence>
<name>A0ABD0PF58_CIRMR</name>
<feature type="non-terminal residue" evidence="1">
    <location>
        <position position="51"/>
    </location>
</feature>
<dbReference type="Proteomes" id="UP001529510">
    <property type="component" value="Unassembled WGS sequence"/>
</dbReference>
<comment type="caution">
    <text evidence="1">The sequence shown here is derived from an EMBL/GenBank/DDBJ whole genome shotgun (WGS) entry which is preliminary data.</text>
</comment>
<feature type="non-terminal residue" evidence="1">
    <location>
        <position position="1"/>
    </location>
</feature>